<dbReference type="InterPro" id="IPR029069">
    <property type="entry name" value="HotDog_dom_sf"/>
</dbReference>
<sequence>MTKTTGDARPSQPGSAPERPGPQTRESYQVFRTLTTRWMDNDAYGHANNAVYFSWFDTAVNAWLVEHGLLDVGSGQTIGLVVENHCNYFASLGFPQAIEAGLRVGHVGGSSVRYEIGLFAQGAATTAARGHLIHVYVDRDTRRPVPLPANLRAAAQALSLEI</sequence>
<dbReference type="Gene3D" id="3.10.129.10">
    <property type="entry name" value="Hotdog Thioesterase"/>
    <property type="match status" value="1"/>
</dbReference>
<gene>
    <name evidence="4" type="ORF">AZ34_11450</name>
</gene>
<proteinExistence type="inferred from homology"/>
<protein>
    <submittedName>
        <fullName evidence="4">4-hydroxybenzoyl-CoA thioesterase</fullName>
    </submittedName>
</protein>
<organism evidence="4 5">
    <name type="scientific">Hylemonella gracilis str. Niagara R</name>
    <dbReference type="NCBI Taxonomy" id="1458275"/>
    <lineage>
        <taxon>Bacteria</taxon>
        <taxon>Pseudomonadati</taxon>
        <taxon>Pseudomonadota</taxon>
        <taxon>Betaproteobacteria</taxon>
        <taxon>Burkholderiales</taxon>
        <taxon>Comamonadaceae</taxon>
        <taxon>Hylemonella</taxon>
    </lineage>
</organism>
<dbReference type="SUPFAM" id="SSF54637">
    <property type="entry name" value="Thioesterase/thiol ester dehydrase-isomerase"/>
    <property type="match status" value="1"/>
</dbReference>
<comment type="caution">
    <text evidence="4">The sequence shown here is derived from an EMBL/GenBank/DDBJ whole genome shotgun (WGS) entry which is preliminary data.</text>
</comment>
<evidence type="ECO:0000256" key="1">
    <source>
        <dbReference type="ARBA" id="ARBA00005953"/>
    </source>
</evidence>
<dbReference type="PANTHER" id="PTHR31793">
    <property type="entry name" value="4-HYDROXYBENZOYL-COA THIOESTERASE FAMILY MEMBER"/>
    <property type="match status" value="1"/>
</dbReference>
<dbReference type="CDD" id="cd00586">
    <property type="entry name" value="4HBT"/>
    <property type="match status" value="1"/>
</dbReference>
<evidence type="ECO:0000313" key="4">
    <source>
        <dbReference type="EMBL" id="EYC51632.1"/>
    </source>
</evidence>
<dbReference type="OrthoDB" id="9799036at2"/>
<evidence type="ECO:0000256" key="3">
    <source>
        <dbReference type="SAM" id="MobiDB-lite"/>
    </source>
</evidence>
<comment type="similarity">
    <text evidence="1">Belongs to the 4-hydroxybenzoyl-CoA thioesterase family.</text>
</comment>
<name>A0A016XJB0_9BURK</name>
<evidence type="ECO:0000256" key="2">
    <source>
        <dbReference type="ARBA" id="ARBA00022801"/>
    </source>
</evidence>
<dbReference type="InterPro" id="IPR050563">
    <property type="entry name" value="4-hydroxybenzoyl-CoA_TE"/>
</dbReference>
<dbReference type="AlphaFoldDB" id="A0A016XJB0"/>
<dbReference type="PANTHER" id="PTHR31793:SF27">
    <property type="entry name" value="NOVEL THIOESTERASE SUPERFAMILY DOMAIN AND SAPOSIN A-TYPE DOMAIN CONTAINING PROTEIN (0610012H03RIK)"/>
    <property type="match status" value="1"/>
</dbReference>
<evidence type="ECO:0000313" key="5">
    <source>
        <dbReference type="Proteomes" id="UP000023268"/>
    </source>
</evidence>
<dbReference type="RefSeq" id="WP_035608090.1">
    <property type="nucleotide sequence ID" value="NZ_JEMG01000001.1"/>
</dbReference>
<dbReference type="Pfam" id="PF13279">
    <property type="entry name" value="4HBT_2"/>
    <property type="match status" value="1"/>
</dbReference>
<dbReference type="GO" id="GO:0047617">
    <property type="term" value="F:fatty acyl-CoA hydrolase activity"/>
    <property type="evidence" value="ECO:0007669"/>
    <property type="project" value="TreeGrafter"/>
</dbReference>
<keyword evidence="2" id="KW-0378">Hydrolase</keyword>
<dbReference type="eggNOG" id="COG0824">
    <property type="taxonomic scope" value="Bacteria"/>
</dbReference>
<accession>A0A016XJB0</accession>
<reference evidence="4 5" key="1">
    <citation type="submission" date="2014-02" db="EMBL/GenBank/DDBJ databases">
        <title>Draft Genome of Hylemonella gracilis isolated from the Niagara River.</title>
        <authorList>
            <person name="Pawlowski D.R."/>
            <person name="Koudelka G.B."/>
        </authorList>
    </citation>
    <scope>NUCLEOTIDE SEQUENCE [LARGE SCALE GENOMIC DNA]</scope>
    <source>
        <strain evidence="4 5">Niagara R</strain>
    </source>
</reference>
<feature type="region of interest" description="Disordered" evidence="3">
    <location>
        <begin position="1"/>
        <end position="26"/>
    </location>
</feature>
<dbReference type="Proteomes" id="UP000023268">
    <property type="component" value="Unassembled WGS sequence"/>
</dbReference>
<dbReference type="EMBL" id="JEMG01000001">
    <property type="protein sequence ID" value="EYC51632.1"/>
    <property type="molecule type" value="Genomic_DNA"/>
</dbReference>
<dbReference type="STRING" id="1458275.AZ34_11450"/>